<dbReference type="AlphaFoldDB" id="A0A8H4B4C5"/>
<dbReference type="Proteomes" id="UP000439903">
    <property type="component" value="Unassembled WGS sequence"/>
</dbReference>
<sequence>MSNQNYPQRTRKKTVYLEVDPPGAGTSVIVPKDQSCIISNLNIPIKPWLLRLTVTEVPDAYYDINETVGKPFNDIIFGFNKKQENELEVLLKEVFTECNILYKNWYLKRRNLSKNSEVELILEKAKMKK</sequence>
<dbReference type="EMBL" id="WTPW01000018">
    <property type="protein sequence ID" value="KAF0559040.1"/>
    <property type="molecule type" value="Genomic_DNA"/>
</dbReference>
<evidence type="ECO:0000313" key="2">
    <source>
        <dbReference type="Proteomes" id="UP000439903"/>
    </source>
</evidence>
<evidence type="ECO:0000313" key="1">
    <source>
        <dbReference type="EMBL" id="KAF0559040.1"/>
    </source>
</evidence>
<proteinExistence type="predicted"/>
<name>A0A8H4B4C5_GIGMA</name>
<protein>
    <submittedName>
        <fullName evidence="1">Uncharacterized protein</fullName>
    </submittedName>
</protein>
<gene>
    <name evidence="1" type="ORF">F8M41_007014</name>
</gene>
<reference evidence="1 2" key="1">
    <citation type="journal article" date="2019" name="Environ. Microbiol.">
        <title>At the nexus of three kingdoms: the genome of the mycorrhizal fungus Gigaspora margarita provides insights into plant, endobacterial and fungal interactions.</title>
        <authorList>
            <person name="Venice F."/>
            <person name="Ghignone S."/>
            <person name="Salvioli di Fossalunga A."/>
            <person name="Amselem J."/>
            <person name="Novero M."/>
            <person name="Xianan X."/>
            <person name="Sedzielewska Toro K."/>
            <person name="Morin E."/>
            <person name="Lipzen A."/>
            <person name="Grigoriev I.V."/>
            <person name="Henrissat B."/>
            <person name="Martin F.M."/>
            <person name="Bonfante P."/>
        </authorList>
    </citation>
    <scope>NUCLEOTIDE SEQUENCE [LARGE SCALE GENOMIC DNA]</scope>
    <source>
        <strain evidence="1 2">BEG34</strain>
    </source>
</reference>
<comment type="caution">
    <text evidence="1">The sequence shown here is derived from an EMBL/GenBank/DDBJ whole genome shotgun (WGS) entry which is preliminary data.</text>
</comment>
<keyword evidence="2" id="KW-1185">Reference proteome</keyword>
<organism evidence="1 2">
    <name type="scientific">Gigaspora margarita</name>
    <dbReference type="NCBI Taxonomy" id="4874"/>
    <lineage>
        <taxon>Eukaryota</taxon>
        <taxon>Fungi</taxon>
        <taxon>Fungi incertae sedis</taxon>
        <taxon>Mucoromycota</taxon>
        <taxon>Glomeromycotina</taxon>
        <taxon>Glomeromycetes</taxon>
        <taxon>Diversisporales</taxon>
        <taxon>Gigasporaceae</taxon>
        <taxon>Gigaspora</taxon>
    </lineage>
</organism>
<accession>A0A8H4B4C5</accession>